<gene>
    <name evidence="2" type="ORF">APLA_LOCUS15543</name>
    <name evidence="1" type="ORF">APLA_LOCUS8355</name>
</gene>
<protein>
    <submittedName>
        <fullName evidence="1">Uncharacterized protein</fullName>
    </submittedName>
</protein>
<dbReference type="Proteomes" id="UP000494256">
    <property type="component" value="Unassembled WGS sequence"/>
</dbReference>
<dbReference type="EMBL" id="CADEBC010000506">
    <property type="protein sequence ID" value="CAB3240724.1"/>
    <property type="molecule type" value="Genomic_DNA"/>
</dbReference>
<dbReference type="OrthoDB" id="7485486at2759"/>
<proteinExistence type="predicted"/>
<evidence type="ECO:0000313" key="2">
    <source>
        <dbReference type="EMBL" id="CAB3256014.1"/>
    </source>
</evidence>
<comment type="caution">
    <text evidence="1">The sequence shown here is derived from an EMBL/GenBank/DDBJ whole genome shotgun (WGS) entry which is preliminary data.</text>
</comment>
<evidence type="ECO:0000313" key="1">
    <source>
        <dbReference type="EMBL" id="CAB3240724.1"/>
    </source>
</evidence>
<reference evidence="3 4" key="1">
    <citation type="submission" date="2020-04" db="EMBL/GenBank/DDBJ databases">
        <authorList>
            <person name="Wallbank WR R."/>
            <person name="Pardo Diaz C."/>
            <person name="Kozak K."/>
            <person name="Martin S."/>
            <person name="Jiggins C."/>
            <person name="Moest M."/>
            <person name="Warren A I."/>
            <person name="Byers J.R.P. K."/>
            <person name="Montejo-Kovacevich G."/>
            <person name="Yen C E."/>
        </authorList>
    </citation>
    <scope>NUCLEOTIDE SEQUENCE [LARGE SCALE GENOMIC DNA]</scope>
</reference>
<sequence length="124" mass="13582">MADCLKVLRTVVTTFSPAGAYIAAVEIGCAPGVCEAVHLVPASWKPVSTIDPIRQLSSIGALPFYMTLARYKETSVQCEESSRCVATTRPAGSRRACMTLHTPRYTSRRTSKFCNTAYFVKIQD</sequence>
<name>A0A8S1A818_ARCPL</name>
<accession>A0A8S1A818</accession>
<evidence type="ECO:0000313" key="3">
    <source>
        <dbReference type="Proteomes" id="UP000494106"/>
    </source>
</evidence>
<organism evidence="1 3">
    <name type="scientific">Arctia plantaginis</name>
    <name type="common">Wood tiger moth</name>
    <name type="synonym">Phalaena plantaginis</name>
    <dbReference type="NCBI Taxonomy" id="874455"/>
    <lineage>
        <taxon>Eukaryota</taxon>
        <taxon>Metazoa</taxon>
        <taxon>Ecdysozoa</taxon>
        <taxon>Arthropoda</taxon>
        <taxon>Hexapoda</taxon>
        <taxon>Insecta</taxon>
        <taxon>Pterygota</taxon>
        <taxon>Neoptera</taxon>
        <taxon>Endopterygota</taxon>
        <taxon>Lepidoptera</taxon>
        <taxon>Glossata</taxon>
        <taxon>Ditrysia</taxon>
        <taxon>Noctuoidea</taxon>
        <taxon>Erebidae</taxon>
        <taxon>Arctiinae</taxon>
        <taxon>Arctia</taxon>
    </lineage>
</organism>
<dbReference type="Proteomes" id="UP000494106">
    <property type="component" value="Unassembled WGS sequence"/>
</dbReference>
<dbReference type="EMBL" id="CADEBD010000443">
    <property type="protein sequence ID" value="CAB3256014.1"/>
    <property type="molecule type" value="Genomic_DNA"/>
</dbReference>
<dbReference type="AlphaFoldDB" id="A0A8S1A818"/>
<evidence type="ECO:0000313" key="4">
    <source>
        <dbReference type="Proteomes" id="UP000494256"/>
    </source>
</evidence>
<keyword evidence="3" id="KW-1185">Reference proteome</keyword>